<dbReference type="GO" id="GO:0019911">
    <property type="term" value="F:structural constituent of myelin sheath"/>
    <property type="evidence" value="ECO:0007669"/>
    <property type="project" value="TreeGrafter"/>
</dbReference>
<keyword evidence="4 5" id="KW-0472">Membrane</keyword>
<dbReference type="AlphaFoldDB" id="A0A218UI03"/>
<evidence type="ECO:0000256" key="2">
    <source>
        <dbReference type="ARBA" id="ARBA00022692"/>
    </source>
</evidence>
<sequence length="201" mass="21479">MASVGPSAAPTQPALPSGPAVFKTIPYAFILPEIVTLGCSGKDAGVLLAAAAGPGGRRGGNWGGKGLFLIPHSSEALDCPWQLCGTWVWILIAATSVSLPLLQGWVMYVSLTSCLISLLLLLSYLLGFHRNSENWKVLDSLYHGTTAILYMSAAVLQANATINSEFGDNAPLNYQLNSAASFFAFLTTFLYILHAFSIYYQ</sequence>
<dbReference type="PANTHER" id="PTHR22776">
    <property type="entry name" value="MARVEL-CONTAINING POTENTIAL LIPID RAFT-ASSOCIATED PROTEIN"/>
    <property type="match status" value="1"/>
</dbReference>
<feature type="transmembrane region" description="Helical" evidence="6">
    <location>
        <begin position="180"/>
        <end position="200"/>
    </location>
</feature>
<organism evidence="8 9">
    <name type="scientific">Lonchura striata</name>
    <name type="common">white-rumped munia</name>
    <dbReference type="NCBI Taxonomy" id="40157"/>
    <lineage>
        <taxon>Eukaryota</taxon>
        <taxon>Metazoa</taxon>
        <taxon>Chordata</taxon>
        <taxon>Craniata</taxon>
        <taxon>Vertebrata</taxon>
        <taxon>Euteleostomi</taxon>
        <taxon>Archelosauria</taxon>
        <taxon>Archosauria</taxon>
        <taxon>Dinosauria</taxon>
        <taxon>Saurischia</taxon>
        <taxon>Theropoda</taxon>
        <taxon>Coelurosauria</taxon>
        <taxon>Aves</taxon>
        <taxon>Neognathae</taxon>
        <taxon>Neoaves</taxon>
        <taxon>Telluraves</taxon>
        <taxon>Australaves</taxon>
        <taxon>Passeriformes</taxon>
        <taxon>Passeroidea</taxon>
        <taxon>Estrildidae</taxon>
        <taxon>Estrildinae</taxon>
        <taxon>Lonchura</taxon>
    </lineage>
</organism>
<protein>
    <submittedName>
        <fullName evidence="8">MAL-like protein</fullName>
    </submittedName>
</protein>
<evidence type="ECO:0000256" key="1">
    <source>
        <dbReference type="ARBA" id="ARBA00004141"/>
    </source>
</evidence>
<reference evidence="8 9" key="1">
    <citation type="submission" date="2017-05" db="EMBL/GenBank/DDBJ databases">
        <title>Genome of assembly of the Bengalese finch, Lonchura striata domestica.</title>
        <authorList>
            <person name="Colquitt B.M."/>
            <person name="Brainard M.S."/>
        </authorList>
    </citation>
    <scope>NUCLEOTIDE SEQUENCE [LARGE SCALE GENOMIC DNA]</scope>
    <source>
        <strain evidence="8">White83orange57</strain>
    </source>
</reference>
<dbReference type="GO" id="GO:0042552">
    <property type="term" value="P:myelination"/>
    <property type="evidence" value="ECO:0007669"/>
    <property type="project" value="TreeGrafter"/>
</dbReference>
<evidence type="ECO:0000313" key="9">
    <source>
        <dbReference type="Proteomes" id="UP000197619"/>
    </source>
</evidence>
<evidence type="ECO:0000313" key="8">
    <source>
        <dbReference type="EMBL" id="OWK53399.1"/>
    </source>
</evidence>
<dbReference type="InterPro" id="IPR050578">
    <property type="entry name" value="MARVEL-CKLF_proteins"/>
</dbReference>
<keyword evidence="2 5" id="KW-0812">Transmembrane</keyword>
<dbReference type="Proteomes" id="UP000197619">
    <property type="component" value="Unassembled WGS sequence"/>
</dbReference>
<evidence type="ECO:0000256" key="6">
    <source>
        <dbReference type="SAM" id="Phobius"/>
    </source>
</evidence>
<dbReference type="EMBL" id="MUZQ01000291">
    <property type="protein sequence ID" value="OWK53399.1"/>
    <property type="molecule type" value="Genomic_DNA"/>
</dbReference>
<dbReference type="GO" id="GO:0016020">
    <property type="term" value="C:membrane"/>
    <property type="evidence" value="ECO:0007669"/>
    <property type="project" value="UniProtKB-SubCell"/>
</dbReference>
<dbReference type="InterPro" id="IPR013295">
    <property type="entry name" value="MAL"/>
</dbReference>
<feature type="transmembrane region" description="Helical" evidence="6">
    <location>
        <begin position="105"/>
        <end position="128"/>
    </location>
</feature>
<evidence type="ECO:0000256" key="3">
    <source>
        <dbReference type="ARBA" id="ARBA00022989"/>
    </source>
</evidence>
<dbReference type="Pfam" id="PF01284">
    <property type="entry name" value="MARVEL"/>
    <property type="match status" value="1"/>
</dbReference>
<comment type="caution">
    <text evidence="8">The sequence shown here is derived from an EMBL/GenBank/DDBJ whole genome shotgun (WGS) entry which is preliminary data.</text>
</comment>
<dbReference type="STRING" id="299123.ENSLSDP00000019623"/>
<evidence type="ECO:0000256" key="5">
    <source>
        <dbReference type="PROSITE-ProRule" id="PRU00581"/>
    </source>
</evidence>
<dbReference type="InterPro" id="IPR008253">
    <property type="entry name" value="Marvel"/>
</dbReference>
<comment type="subcellular location">
    <subcellularLocation>
        <location evidence="1">Membrane</location>
        <topology evidence="1">Multi-pass membrane protein</topology>
    </subcellularLocation>
</comment>
<evidence type="ECO:0000259" key="7">
    <source>
        <dbReference type="PROSITE" id="PS51225"/>
    </source>
</evidence>
<keyword evidence="3 6" id="KW-1133">Transmembrane helix</keyword>
<feature type="domain" description="MARVEL" evidence="7">
    <location>
        <begin position="69"/>
        <end position="201"/>
    </location>
</feature>
<dbReference type="PRINTS" id="PR01884">
    <property type="entry name" value="MALPROTEIN"/>
</dbReference>
<name>A0A218UI03_9PASE</name>
<keyword evidence="9" id="KW-1185">Reference proteome</keyword>
<dbReference type="PROSITE" id="PS51225">
    <property type="entry name" value="MARVEL"/>
    <property type="match status" value="1"/>
</dbReference>
<dbReference type="PANTHER" id="PTHR22776:SF24">
    <property type="entry name" value="MAL-LIKE PROTEIN"/>
    <property type="match status" value="1"/>
</dbReference>
<gene>
    <name evidence="8" type="primary">MALL</name>
    <name evidence="8" type="ORF">RLOC_00009550</name>
</gene>
<evidence type="ECO:0000256" key="4">
    <source>
        <dbReference type="ARBA" id="ARBA00023136"/>
    </source>
</evidence>
<feature type="transmembrane region" description="Helical" evidence="6">
    <location>
        <begin position="140"/>
        <end position="160"/>
    </location>
</feature>
<accession>A0A218UI03</accession>
<proteinExistence type="predicted"/>